<organism evidence="1 2">
    <name type="scientific">Hygrophoropsis aurantiaca</name>
    <dbReference type="NCBI Taxonomy" id="72124"/>
    <lineage>
        <taxon>Eukaryota</taxon>
        <taxon>Fungi</taxon>
        <taxon>Dikarya</taxon>
        <taxon>Basidiomycota</taxon>
        <taxon>Agaricomycotina</taxon>
        <taxon>Agaricomycetes</taxon>
        <taxon>Agaricomycetidae</taxon>
        <taxon>Boletales</taxon>
        <taxon>Coniophorineae</taxon>
        <taxon>Hygrophoropsidaceae</taxon>
        <taxon>Hygrophoropsis</taxon>
    </lineage>
</organism>
<keyword evidence="2" id="KW-1185">Reference proteome</keyword>
<evidence type="ECO:0000313" key="2">
    <source>
        <dbReference type="Proteomes" id="UP000790377"/>
    </source>
</evidence>
<reference evidence="1" key="1">
    <citation type="journal article" date="2021" name="New Phytol.">
        <title>Evolutionary innovations through gain and loss of genes in the ectomycorrhizal Boletales.</title>
        <authorList>
            <person name="Wu G."/>
            <person name="Miyauchi S."/>
            <person name="Morin E."/>
            <person name="Kuo A."/>
            <person name="Drula E."/>
            <person name="Varga T."/>
            <person name="Kohler A."/>
            <person name="Feng B."/>
            <person name="Cao Y."/>
            <person name="Lipzen A."/>
            <person name="Daum C."/>
            <person name="Hundley H."/>
            <person name="Pangilinan J."/>
            <person name="Johnson J."/>
            <person name="Barry K."/>
            <person name="LaButti K."/>
            <person name="Ng V."/>
            <person name="Ahrendt S."/>
            <person name="Min B."/>
            <person name="Choi I.G."/>
            <person name="Park H."/>
            <person name="Plett J.M."/>
            <person name="Magnuson J."/>
            <person name="Spatafora J.W."/>
            <person name="Nagy L.G."/>
            <person name="Henrissat B."/>
            <person name="Grigoriev I.V."/>
            <person name="Yang Z.L."/>
            <person name="Xu J."/>
            <person name="Martin F.M."/>
        </authorList>
    </citation>
    <scope>NUCLEOTIDE SEQUENCE</scope>
    <source>
        <strain evidence="1">ATCC 28755</strain>
    </source>
</reference>
<gene>
    <name evidence="1" type="ORF">BJ138DRAFT_1103092</name>
</gene>
<dbReference type="EMBL" id="MU267788">
    <property type="protein sequence ID" value="KAH7908949.1"/>
    <property type="molecule type" value="Genomic_DNA"/>
</dbReference>
<sequence>MAATLPTETWTQILHNVPRENILRCTSVCQSWHTVGTRIIFRHIRLYFGNWIKCYEQGDGGVSRAQAARLQSRSTEILAYIAQNPDTEFVRAVKRISVYAYENEYVSVSDSDSESSEEGLDQCDFDCLRVALEHLPHLQSFDWIATFVPASQSHRDSILESFAATAANDNNHDDNNDNDPAIDLGQLFCAQAPLRRLQLVENISVPAQIVGGLTELILVHPMDANDIASLLPHALRLESLGLYNVQGLDVYTVLQTHAGADILPLLSSFALSSSLLHDMRYVQAIQDFLQGRTARMRRLLLNIDCEWDHFSQLLPVISKMTHLDALGLANVACDIHRGLSMGKIKRLVESVPRATQALILSIEGLDANKVLQTRLSELPHLKFLYMFGRHPLPLYQVPTIRVLHERFPRVTTMGLENHFWSWQCRGPGSESDVVQWSNLKLDTRALDDFDCEHEEWLMRFNTFLAEESPLDAVGSFLLNQ</sequence>
<evidence type="ECO:0000313" key="1">
    <source>
        <dbReference type="EMBL" id="KAH7908949.1"/>
    </source>
</evidence>
<protein>
    <submittedName>
        <fullName evidence="1">Uncharacterized protein</fullName>
    </submittedName>
</protein>
<proteinExistence type="predicted"/>
<comment type="caution">
    <text evidence="1">The sequence shown here is derived from an EMBL/GenBank/DDBJ whole genome shotgun (WGS) entry which is preliminary data.</text>
</comment>
<dbReference type="Proteomes" id="UP000790377">
    <property type="component" value="Unassembled WGS sequence"/>
</dbReference>
<name>A0ACB8A613_9AGAM</name>
<accession>A0ACB8A613</accession>